<evidence type="ECO:0000313" key="1">
    <source>
        <dbReference type="EMBL" id="TGK87095.1"/>
    </source>
</evidence>
<dbReference type="OrthoDB" id="9793534at2"/>
<dbReference type="EMBL" id="RQFK01000011">
    <property type="protein sequence ID" value="TGK87095.1"/>
    <property type="molecule type" value="Genomic_DNA"/>
</dbReference>
<dbReference type="PIRSF" id="PIRSF026426">
    <property type="entry name" value="DUF1499"/>
    <property type="match status" value="1"/>
</dbReference>
<dbReference type="AlphaFoldDB" id="A0A4R9IGL6"/>
<dbReference type="PANTHER" id="PTHR34801:SF6">
    <property type="entry name" value="SLL1620 PROTEIN"/>
    <property type="match status" value="1"/>
</dbReference>
<dbReference type="RefSeq" id="WP_135600690.1">
    <property type="nucleotide sequence ID" value="NZ_RQFK01000011.1"/>
</dbReference>
<dbReference type="PROSITE" id="PS51257">
    <property type="entry name" value="PROKAR_LIPOPROTEIN"/>
    <property type="match status" value="1"/>
</dbReference>
<dbReference type="InterPro" id="IPR010865">
    <property type="entry name" value="DUF1499"/>
</dbReference>
<evidence type="ECO:0000313" key="2">
    <source>
        <dbReference type="Proteomes" id="UP000298009"/>
    </source>
</evidence>
<gene>
    <name evidence="1" type="ORF">EHQ24_05745</name>
</gene>
<dbReference type="Proteomes" id="UP000298009">
    <property type="component" value="Unassembled WGS sequence"/>
</dbReference>
<proteinExistence type="predicted"/>
<name>A0A4R9IGL6_9LEPT</name>
<dbReference type="PANTHER" id="PTHR34801">
    <property type="entry name" value="EXPRESSED PROTEIN"/>
    <property type="match status" value="1"/>
</dbReference>
<comment type="caution">
    <text evidence="1">The sequence shown here is derived from an EMBL/GenBank/DDBJ whole genome shotgun (WGS) entry which is preliminary data.</text>
</comment>
<protein>
    <submittedName>
        <fullName evidence="1">DUF1499 domain-containing protein</fullName>
    </submittedName>
</protein>
<reference evidence="1" key="1">
    <citation type="journal article" date="2019" name="PLoS Negl. Trop. Dis.">
        <title>Revisiting the worldwide diversity of Leptospira species in the environment.</title>
        <authorList>
            <person name="Vincent A.T."/>
            <person name="Schiettekatte O."/>
            <person name="Bourhy P."/>
            <person name="Veyrier F.J."/>
            <person name="Picardeau M."/>
        </authorList>
    </citation>
    <scope>NUCLEOTIDE SEQUENCE [LARGE SCALE GENOMIC DNA]</scope>
    <source>
        <strain evidence="1">201800287</strain>
    </source>
</reference>
<accession>A0A4R9IGL6</accession>
<dbReference type="Pfam" id="PF07386">
    <property type="entry name" value="DUF1499"/>
    <property type="match status" value="1"/>
</dbReference>
<sequence length="149" mass="17120">MNHKISVLTTTALFYFLFSCTGTRPDTLGVKSEKLAECPKTPNCVSSFADPSDLEHYRSSVPYKKPLAAAQLSLKEKLEQSPRVKLIQVNTNYIYAEFTSLIMRYVDDVEFYFDEKNKILHFRSASRLGKSDFGVNRKRIELILKDLEI</sequence>
<organism evidence="1 2">
    <name type="scientific">Leptospira noumeaensis</name>
    <dbReference type="NCBI Taxonomy" id="2484964"/>
    <lineage>
        <taxon>Bacteria</taxon>
        <taxon>Pseudomonadati</taxon>
        <taxon>Spirochaetota</taxon>
        <taxon>Spirochaetia</taxon>
        <taxon>Leptospirales</taxon>
        <taxon>Leptospiraceae</taxon>
        <taxon>Leptospira</taxon>
    </lineage>
</organism>
<keyword evidence="2" id="KW-1185">Reference proteome</keyword>